<evidence type="ECO:0000313" key="1">
    <source>
        <dbReference type="EMBL" id="GAG75453.1"/>
    </source>
</evidence>
<accession>X1AT73</accession>
<proteinExistence type="predicted"/>
<comment type="caution">
    <text evidence="1">The sequence shown here is derived from an EMBL/GenBank/DDBJ whole genome shotgun (WGS) entry which is preliminary data.</text>
</comment>
<reference evidence="1" key="1">
    <citation type="journal article" date="2014" name="Front. Microbiol.">
        <title>High frequency of phylogenetically diverse reductive dehalogenase-homologous genes in deep subseafloor sedimentary metagenomes.</title>
        <authorList>
            <person name="Kawai M."/>
            <person name="Futagami T."/>
            <person name="Toyoda A."/>
            <person name="Takaki Y."/>
            <person name="Nishi S."/>
            <person name="Hori S."/>
            <person name="Arai W."/>
            <person name="Tsubouchi T."/>
            <person name="Morono Y."/>
            <person name="Uchiyama I."/>
            <person name="Ito T."/>
            <person name="Fujiyama A."/>
            <person name="Inagaki F."/>
            <person name="Takami H."/>
        </authorList>
    </citation>
    <scope>NUCLEOTIDE SEQUENCE</scope>
    <source>
        <strain evidence="1">Expedition CK06-06</strain>
    </source>
</reference>
<dbReference type="EMBL" id="BART01015862">
    <property type="protein sequence ID" value="GAG75453.1"/>
    <property type="molecule type" value="Genomic_DNA"/>
</dbReference>
<name>X1AT73_9ZZZZ</name>
<protein>
    <submittedName>
        <fullName evidence="1">Uncharacterized protein</fullName>
    </submittedName>
</protein>
<dbReference type="AlphaFoldDB" id="X1AT73"/>
<sequence length="166" mass="18806">MHMKLITLTPNADMLELFVPQIWPRLGYTYPEEVALEIAEKVGPFLQNPARDALGLVDDDTYFELLEYHQQRLADVAHYLTSTRSWDILFTETHVSDYANHFFMGQADEISGADPATIKRSRDGLARSYTAIDRWIGRLLELAADICAFTIALTGPRGLCGEILTW</sequence>
<organism evidence="1">
    <name type="scientific">marine sediment metagenome</name>
    <dbReference type="NCBI Taxonomy" id="412755"/>
    <lineage>
        <taxon>unclassified sequences</taxon>
        <taxon>metagenomes</taxon>
        <taxon>ecological metagenomes</taxon>
    </lineage>
</organism>
<gene>
    <name evidence="1" type="ORF">S01H4_30687</name>
</gene>